<dbReference type="AlphaFoldDB" id="A0A849VRW9"/>
<protein>
    <submittedName>
        <fullName evidence="3">Fatty acid desaturase family protein</fullName>
    </submittedName>
</protein>
<name>A0A849VRW9_9HYPH</name>
<dbReference type="PANTHER" id="PTHR19353">
    <property type="entry name" value="FATTY ACID DESATURASE 2"/>
    <property type="match status" value="1"/>
</dbReference>
<evidence type="ECO:0000313" key="3">
    <source>
        <dbReference type="EMBL" id="NTS30807.1"/>
    </source>
</evidence>
<keyword evidence="1" id="KW-0812">Transmembrane</keyword>
<evidence type="ECO:0000256" key="1">
    <source>
        <dbReference type="SAM" id="Phobius"/>
    </source>
</evidence>
<dbReference type="InterPro" id="IPR005804">
    <property type="entry name" value="FA_desaturase_dom"/>
</dbReference>
<feature type="transmembrane region" description="Helical" evidence="1">
    <location>
        <begin position="207"/>
        <end position="233"/>
    </location>
</feature>
<evidence type="ECO:0000259" key="2">
    <source>
        <dbReference type="Pfam" id="PF00487"/>
    </source>
</evidence>
<feature type="domain" description="Fatty acid desaturase" evidence="2">
    <location>
        <begin position="79"/>
        <end position="317"/>
    </location>
</feature>
<dbReference type="GO" id="GO:0008610">
    <property type="term" value="P:lipid biosynthetic process"/>
    <property type="evidence" value="ECO:0007669"/>
    <property type="project" value="UniProtKB-ARBA"/>
</dbReference>
<dbReference type="CDD" id="cd03511">
    <property type="entry name" value="Rhizopine-oxygenase-like"/>
    <property type="match status" value="1"/>
</dbReference>
<keyword evidence="1" id="KW-0472">Membrane</keyword>
<dbReference type="InterPro" id="IPR012171">
    <property type="entry name" value="Fatty_acid_desaturase"/>
</dbReference>
<dbReference type="InterPro" id="IPR039393">
    <property type="entry name" value="Rhizopine-oxygenase-like"/>
</dbReference>
<sequence length="358" mass="40941">MTKSYALVGDAARAAVLTDVGFEHRVESEWFSAKVDRKVFKQLMKRSDLVSLRHFGLWLALLAVSGAGAFLTWGTLWCVPFFAAYGVLYAASDHRAHELSHGTPFKTRWINEALYHLNGFMTLHEGFYWRWSHSRHHTDTIIVGRDPEIAVPRPPDIPGIILDFFFLKSGLIQMASILRHACGSLNGEGRHFVPDSEQPKVFWSSRIYVAIFVATGAACWYFASILPALYIVLPRFYGGPLAQLFNITQHAGLDEDVYDHRLNTRTFETNPVFRFLYINMNYHIEHHMFPMVPFYALPQLHAMIKDQCPPVYPSIWDVYREIIPALIRQVKDPGYFVQRPLPGTIRAAPDMRFAAPAE</sequence>
<proteinExistence type="predicted"/>
<keyword evidence="4" id="KW-1185">Reference proteome</keyword>
<feature type="transmembrane region" description="Helical" evidence="1">
    <location>
        <begin position="55"/>
        <end position="88"/>
    </location>
</feature>
<dbReference type="Proteomes" id="UP000550508">
    <property type="component" value="Unassembled WGS sequence"/>
</dbReference>
<dbReference type="PANTHER" id="PTHR19353:SF19">
    <property type="entry name" value="DELTA(5) FATTY ACID DESATURASE C-RELATED"/>
    <property type="match status" value="1"/>
</dbReference>
<dbReference type="GO" id="GO:0016717">
    <property type="term" value="F:oxidoreductase activity, acting on paired donors, with oxidation of a pair of donors resulting in the reduction of molecular oxygen to two molecules of water"/>
    <property type="evidence" value="ECO:0007669"/>
    <property type="project" value="TreeGrafter"/>
</dbReference>
<comment type="caution">
    <text evidence="3">The sequence shown here is derived from an EMBL/GenBank/DDBJ whole genome shotgun (WGS) entry which is preliminary data.</text>
</comment>
<accession>A0A849VRW9</accession>
<dbReference type="GO" id="GO:0016020">
    <property type="term" value="C:membrane"/>
    <property type="evidence" value="ECO:0007669"/>
    <property type="project" value="TreeGrafter"/>
</dbReference>
<organism evidence="3 4">
    <name type="scientific">Phyllobacterium pellucidum</name>
    <dbReference type="NCBI Taxonomy" id="2740464"/>
    <lineage>
        <taxon>Bacteria</taxon>
        <taxon>Pseudomonadati</taxon>
        <taxon>Pseudomonadota</taxon>
        <taxon>Alphaproteobacteria</taxon>
        <taxon>Hyphomicrobiales</taxon>
        <taxon>Phyllobacteriaceae</taxon>
        <taxon>Phyllobacterium</taxon>
    </lineage>
</organism>
<keyword evidence="1" id="KW-1133">Transmembrane helix</keyword>
<dbReference type="EMBL" id="JABUMX010000001">
    <property type="protein sequence ID" value="NTS30807.1"/>
    <property type="molecule type" value="Genomic_DNA"/>
</dbReference>
<dbReference type="Pfam" id="PF00487">
    <property type="entry name" value="FA_desaturase"/>
    <property type="match status" value="1"/>
</dbReference>
<evidence type="ECO:0000313" key="4">
    <source>
        <dbReference type="Proteomes" id="UP000550508"/>
    </source>
</evidence>
<dbReference type="RefSeq" id="WP_174207804.1">
    <property type="nucleotide sequence ID" value="NZ_JABUMX010000001.1"/>
</dbReference>
<gene>
    <name evidence="3" type="ORF">HQ945_06040</name>
</gene>
<reference evidence="3 4" key="1">
    <citation type="submission" date="2020-05" db="EMBL/GenBank/DDBJ databases">
        <authorList>
            <person name="Kim M.K."/>
        </authorList>
    </citation>
    <scope>NUCLEOTIDE SEQUENCE [LARGE SCALE GENOMIC DNA]</scope>
    <source>
        <strain evidence="3 4">BT25</strain>
    </source>
</reference>